<evidence type="ECO:0008006" key="7">
    <source>
        <dbReference type="Google" id="ProtNLM"/>
    </source>
</evidence>
<feature type="non-terminal residue" evidence="6">
    <location>
        <position position="1"/>
    </location>
</feature>
<dbReference type="InterPro" id="IPR029063">
    <property type="entry name" value="SAM-dependent_MTases_sf"/>
</dbReference>
<evidence type="ECO:0000256" key="2">
    <source>
        <dbReference type="ARBA" id="ARBA00022603"/>
    </source>
</evidence>
<evidence type="ECO:0000256" key="3">
    <source>
        <dbReference type="ARBA" id="ARBA00022679"/>
    </source>
</evidence>
<dbReference type="GO" id="GO:0071424">
    <property type="term" value="F:rRNA (cytosine-N4-)-methyltransferase activity"/>
    <property type="evidence" value="ECO:0007669"/>
    <property type="project" value="TreeGrafter"/>
</dbReference>
<dbReference type="AlphaFoldDB" id="A0A383F592"/>
<accession>A0A383F592</accession>
<dbReference type="EMBL" id="UINC01231497">
    <property type="protein sequence ID" value="SVE64054.1"/>
    <property type="molecule type" value="Genomic_DNA"/>
</dbReference>
<dbReference type="GO" id="GO:0005737">
    <property type="term" value="C:cytoplasm"/>
    <property type="evidence" value="ECO:0007669"/>
    <property type="project" value="TreeGrafter"/>
</dbReference>
<organism evidence="6">
    <name type="scientific">marine metagenome</name>
    <dbReference type="NCBI Taxonomy" id="408172"/>
    <lineage>
        <taxon>unclassified sequences</taxon>
        <taxon>metagenomes</taxon>
        <taxon>ecological metagenomes</taxon>
    </lineage>
</organism>
<dbReference type="InterPro" id="IPR002903">
    <property type="entry name" value="RsmH"/>
</dbReference>
<dbReference type="Gene3D" id="3.40.50.150">
    <property type="entry name" value="Vaccinia Virus protein VP39"/>
    <property type="match status" value="1"/>
</dbReference>
<evidence type="ECO:0000256" key="4">
    <source>
        <dbReference type="ARBA" id="ARBA00022691"/>
    </source>
</evidence>
<dbReference type="Pfam" id="PF01795">
    <property type="entry name" value="Methyltransf_5"/>
    <property type="match status" value="1"/>
</dbReference>
<evidence type="ECO:0000256" key="1">
    <source>
        <dbReference type="ARBA" id="ARBA00010396"/>
    </source>
</evidence>
<comment type="similarity">
    <text evidence="1">Belongs to the methyltransferase superfamily. RsmH family.</text>
</comment>
<sequence>LKEAIRKATPPHKRNKSLARVFQAIRIAVNSELEKLRIFLNIFIDYLAVGGRIIIMSYHSIEDRMVKHAFRSLKQSGKLDVLTKKPVIPSAAERKNNNRSRSAKLRAAERLI</sequence>
<dbReference type="InterPro" id="IPR023397">
    <property type="entry name" value="SAM-dep_MeTrfase_MraW_recog"/>
</dbReference>
<proteinExistence type="inferred from homology"/>
<dbReference type="GO" id="GO:0070475">
    <property type="term" value="P:rRNA base methylation"/>
    <property type="evidence" value="ECO:0007669"/>
    <property type="project" value="TreeGrafter"/>
</dbReference>
<evidence type="ECO:0000256" key="5">
    <source>
        <dbReference type="SAM" id="MobiDB-lite"/>
    </source>
</evidence>
<keyword evidence="3" id="KW-0808">Transferase</keyword>
<dbReference type="PANTHER" id="PTHR11265">
    <property type="entry name" value="S-ADENOSYL-METHYLTRANSFERASE MRAW"/>
    <property type="match status" value="1"/>
</dbReference>
<keyword evidence="4" id="KW-0949">S-adenosyl-L-methionine</keyword>
<dbReference type="SUPFAM" id="SSF81799">
    <property type="entry name" value="Putative methyltransferase TM0872, insert domain"/>
    <property type="match status" value="1"/>
</dbReference>
<name>A0A383F592_9ZZZZ</name>
<keyword evidence="2" id="KW-0489">Methyltransferase</keyword>
<dbReference type="Gene3D" id="1.10.150.170">
    <property type="entry name" value="Putative methyltransferase TM0872, insert domain"/>
    <property type="match status" value="1"/>
</dbReference>
<dbReference type="PANTHER" id="PTHR11265:SF0">
    <property type="entry name" value="12S RRNA N4-METHYLCYTIDINE METHYLTRANSFERASE"/>
    <property type="match status" value="1"/>
</dbReference>
<feature type="region of interest" description="Disordered" evidence="5">
    <location>
        <begin position="90"/>
        <end position="112"/>
    </location>
</feature>
<gene>
    <name evidence="6" type="ORF">METZ01_LOCUS516908</name>
</gene>
<evidence type="ECO:0000313" key="6">
    <source>
        <dbReference type="EMBL" id="SVE64054.1"/>
    </source>
</evidence>
<reference evidence="6" key="1">
    <citation type="submission" date="2018-05" db="EMBL/GenBank/DDBJ databases">
        <authorList>
            <person name="Lanie J.A."/>
            <person name="Ng W.-L."/>
            <person name="Kazmierczak K.M."/>
            <person name="Andrzejewski T.M."/>
            <person name="Davidsen T.M."/>
            <person name="Wayne K.J."/>
            <person name="Tettelin H."/>
            <person name="Glass J.I."/>
            <person name="Rusch D."/>
            <person name="Podicherti R."/>
            <person name="Tsui H.-C.T."/>
            <person name="Winkler M.E."/>
        </authorList>
    </citation>
    <scope>NUCLEOTIDE SEQUENCE</scope>
</reference>
<dbReference type="SUPFAM" id="SSF53335">
    <property type="entry name" value="S-adenosyl-L-methionine-dependent methyltransferases"/>
    <property type="match status" value="1"/>
</dbReference>
<protein>
    <recommendedName>
        <fullName evidence="7">16S rRNA (Cytosine(1402)-N(4))-methyltransferase</fullName>
    </recommendedName>
</protein>